<organism evidence="2 3">
    <name type="scientific">Dreissena polymorpha</name>
    <name type="common">Zebra mussel</name>
    <name type="synonym">Mytilus polymorpha</name>
    <dbReference type="NCBI Taxonomy" id="45954"/>
    <lineage>
        <taxon>Eukaryota</taxon>
        <taxon>Metazoa</taxon>
        <taxon>Spiralia</taxon>
        <taxon>Lophotrochozoa</taxon>
        <taxon>Mollusca</taxon>
        <taxon>Bivalvia</taxon>
        <taxon>Autobranchia</taxon>
        <taxon>Heteroconchia</taxon>
        <taxon>Euheterodonta</taxon>
        <taxon>Imparidentia</taxon>
        <taxon>Neoheterodontei</taxon>
        <taxon>Myida</taxon>
        <taxon>Dreissenoidea</taxon>
        <taxon>Dreissenidae</taxon>
        <taxon>Dreissena</taxon>
    </lineage>
</organism>
<reference evidence="2" key="1">
    <citation type="journal article" date="2019" name="bioRxiv">
        <title>The Genome of the Zebra Mussel, Dreissena polymorpha: A Resource for Invasive Species Research.</title>
        <authorList>
            <person name="McCartney M.A."/>
            <person name="Auch B."/>
            <person name="Kono T."/>
            <person name="Mallez S."/>
            <person name="Zhang Y."/>
            <person name="Obille A."/>
            <person name="Becker A."/>
            <person name="Abrahante J.E."/>
            <person name="Garbe J."/>
            <person name="Badalamenti J.P."/>
            <person name="Herman A."/>
            <person name="Mangelson H."/>
            <person name="Liachko I."/>
            <person name="Sullivan S."/>
            <person name="Sone E.D."/>
            <person name="Koren S."/>
            <person name="Silverstein K.A.T."/>
            <person name="Beckman K.B."/>
            <person name="Gohl D.M."/>
        </authorList>
    </citation>
    <scope>NUCLEOTIDE SEQUENCE</scope>
    <source>
        <strain evidence="2">Duluth1</strain>
        <tissue evidence="2">Whole animal</tissue>
    </source>
</reference>
<protein>
    <submittedName>
        <fullName evidence="2">Uncharacterized protein</fullName>
    </submittedName>
</protein>
<comment type="caution">
    <text evidence="2">The sequence shown here is derived from an EMBL/GenBank/DDBJ whole genome shotgun (WGS) entry which is preliminary data.</text>
</comment>
<dbReference type="SUPFAM" id="SSF109732">
    <property type="entry name" value="HBS1-like domain"/>
    <property type="match status" value="1"/>
</dbReference>
<evidence type="ECO:0000313" key="2">
    <source>
        <dbReference type="EMBL" id="KAH3850229.1"/>
    </source>
</evidence>
<keyword evidence="3" id="KW-1185">Reference proteome</keyword>
<dbReference type="EMBL" id="JAIWYP010000003">
    <property type="protein sequence ID" value="KAH3850229.1"/>
    <property type="molecule type" value="Genomic_DNA"/>
</dbReference>
<dbReference type="Gene3D" id="1.10.8.10">
    <property type="entry name" value="DNA helicase RuvA subunit, C-terminal domain"/>
    <property type="match status" value="1"/>
</dbReference>
<dbReference type="Proteomes" id="UP000828390">
    <property type="component" value="Unassembled WGS sequence"/>
</dbReference>
<evidence type="ECO:0000313" key="3">
    <source>
        <dbReference type="Proteomes" id="UP000828390"/>
    </source>
</evidence>
<proteinExistence type="predicted"/>
<feature type="region of interest" description="Disordered" evidence="1">
    <location>
        <begin position="52"/>
        <end position="72"/>
    </location>
</feature>
<accession>A0A9D4R0D3</accession>
<dbReference type="InterPro" id="IPR037189">
    <property type="entry name" value="HBS1-like_N_sf"/>
</dbReference>
<dbReference type="AlphaFoldDB" id="A0A9D4R0D3"/>
<sequence length="119" mass="13628">MARTQFLIQSKTGSMPCVDTVPDSIENSAEQFIFDRDRNVAHAHYMVEQEVIHEEEESGEGSTQESHDTARPALSEIDEVPEHLMKKVILRHNFSIEEALNELLNQQGKGWRYRFGDGI</sequence>
<reference evidence="2" key="2">
    <citation type="submission" date="2020-11" db="EMBL/GenBank/DDBJ databases">
        <authorList>
            <person name="McCartney M.A."/>
            <person name="Auch B."/>
            <person name="Kono T."/>
            <person name="Mallez S."/>
            <person name="Becker A."/>
            <person name="Gohl D.M."/>
            <person name="Silverstein K.A.T."/>
            <person name="Koren S."/>
            <person name="Bechman K.B."/>
            <person name="Herman A."/>
            <person name="Abrahante J.E."/>
            <person name="Garbe J."/>
        </authorList>
    </citation>
    <scope>NUCLEOTIDE SEQUENCE</scope>
    <source>
        <strain evidence="2">Duluth1</strain>
        <tissue evidence="2">Whole animal</tissue>
    </source>
</reference>
<name>A0A9D4R0D3_DREPO</name>
<evidence type="ECO:0000256" key="1">
    <source>
        <dbReference type="SAM" id="MobiDB-lite"/>
    </source>
</evidence>
<gene>
    <name evidence="2" type="ORF">DPMN_092636</name>
</gene>